<evidence type="ECO:0000313" key="2">
    <source>
        <dbReference type="EMBL" id="CAD0193846.1"/>
    </source>
</evidence>
<keyword evidence="1" id="KW-0812">Transmembrane</keyword>
<reference evidence="2" key="1">
    <citation type="submission" date="2021-12" db="EMBL/GenBank/DDBJ databases">
        <authorList>
            <person name="King R."/>
        </authorList>
    </citation>
    <scope>NUCLEOTIDE SEQUENCE</scope>
</reference>
<proteinExistence type="predicted"/>
<gene>
    <name evidence="2" type="ORF">CINC_LOCUS143</name>
</gene>
<organism evidence="2 3">
    <name type="scientific">Chrysodeixis includens</name>
    <name type="common">Soybean looper</name>
    <name type="synonym">Pseudoplusia includens</name>
    <dbReference type="NCBI Taxonomy" id="689277"/>
    <lineage>
        <taxon>Eukaryota</taxon>
        <taxon>Metazoa</taxon>
        <taxon>Ecdysozoa</taxon>
        <taxon>Arthropoda</taxon>
        <taxon>Hexapoda</taxon>
        <taxon>Insecta</taxon>
        <taxon>Pterygota</taxon>
        <taxon>Neoptera</taxon>
        <taxon>Endopterygota</taxon>
        <taxon>Lepidoptera</taxon>
        <taxon>Glossata</taxon>
        <taxon>Ditrysia</taxon>
        <taxon>Noctuoidea</taxon>
        <taxon>Noctuidae</taxon>
        <taxon>Plusiinae</taxon>
        <taxon>Chrysodeixis</taxon>
    </lineage>
</organism>
<name>A0A9N8KRG8_CHRIL</name>
<evidence type="ECO:0000256" key="1">
    <source>
        <dbReference type="SAM" id="Phobius"/>
    </source>
</evidence>
<dbReference type="Proteomes" id="UP001154114">
    <property type="component" value="Chromosome 1"/>
</dbReference>
<sequence>MFGCSSLRRSRYLSATAASTKWNARRCSNLSRSSSLSGMFSILAFSSPASFTQMRSISSFSSRTVAVSMSSLMIGRLSEVCANSRVMFMIMSTRRWVLLMLAGSMMIVAFVRVSRTAIPQPH</sequence>
<evidence type="ECO:0000313" key="3">
    <source>
        <dbReference type="Proteomes" id="UP001154114"/>
    </source>
</evidence>
<keyword evidence="1" id="KW-1133">Transmembrane helix</keyword>
<dbReference type="AlphaFoldDB" id="A0A9N8KRG8"/>
<feature type="transmembrane region" description="Helical" evidence="1">
    <location>
        <begin position="96"/>
        <end position="113"/>
    </location>
</feature>
<keyword evidence="1" id="KW-0472">Membrane</keyword>
<protein>
    <submittedName>
        <fullName evidence="2">Uncharacterized protein</fullName>
    </submittedName>
</protein>
<keyword evidence="3" id="KW-1185">Reference proteome</keyword>
<accession>A0A9N8KRG8</accession>
<dbReference type="EMBL" id="LR824004">
    <property type="protein sequence ID" value="CAD0193846.1"/>
    <property type="molecule type" value="Genomic_DNA"/>
</dbReference>